<protein>
    <submittedName>
        <fullName evidence="2">Uncharacterized protein</fullName>
    </submittedName>
</protein>
<feature type="compositionally biased region" description="Polar residues" evidence="1">
    <location>
        <begin position="31"/>
        <end position="44"/>
    </location>
</feature>
<feature type="region of interest" description="Disordered" evidence="1">
    <location>
        <begin position="71"/>
        <end position="95"/>
    </location>
</feature>
<organism evidence="2 3">
    <name type="scientific">Angomonas deanei</name>
    <dbReference type="NCBI Taxonomy" id="59799"/>
    <lineage>
        <taxon>Eukaryota</taxon>
        <taxon>Discoba</taxon>
        <taxon>Euglenozoa</taxon>
        <taxon>Kinetoplastea</taxon>
        <taxon>Metakinetoplastina</taxon>
        <taxon>Trypanosomatida</taxon>
        <taxon>Trypanosomatidae</taxon>
        <taxon>Strigomonadinae</taxon>
        <taxon>Angomonas</taxon>
    </lineage>
</organism>
<dbReference type="Proteomes" id="UP000515908">
    <property type="component" value="Chromosome 02"/>
</dbReference>
<dbReference type="VEuPathDB" id="TriTrypDB:ADEAN_000136000"/>
<accession>A0A7G2C2N4</accession>
<dbReference type="AlphaFoldDB" id="A0A7G2C2N4"/>
<gene>
    <name evidence="2" type="ORF">ADEAN_000136000</name>
</gene>
<keyword evidence="3" id="KW-1185">Reference proteome</keyword>
<evidence type="ECO:0000256" key="1">
    <source>
        <dbReference type="SAM" id="MobiDB-lite"/>
    </source>
</evidence>
<evidence type="ECO:0000313" key="3">
    <source>
        <dbReference type="Proteomes" id="UP000515908"/>
    </source>
</evidence>
<dbReference type="EMBL" id="LR877146">
    <property type="protein sequence ID" value="CAD2213916.1"/>
    <property type="molecule type" value="Genomic_DNA"/>
</dbReference>
<proteinExistence type="predicted"/>
<sequence length="95" mass="10627">MYAEEDTEANDNNYYYCDSASTVSTPTSATEGTSCTDSTTSHPSRTFVQEGSYAAVVRDVNPVNPFFIYDTRDNNQRHNGTKDSEDARLEVEVRL</sequence>
<reference evidence="2 3" key="1">
    <citation type="submission" date="2020-08" db="EMBL/GenBank/DDBJ databases">
        <authorList>
            <person name="Newling K."/>
            <person name="Davey J."/>
            <person name="Forrester S."/>
        </authorList>
    </citation>
    <scope>NUCLEOTIDE SEQUENCE [LARGE SCALE GENOMIC DNA]</scope>
    <source>
        <strain evidence="3">Crithidia deanei Carvalho (ATCC PRA-265)</strain>
    </source>
</reference>
<name>A0A7G2C2N4_9TRYP</name>
<evidence type="ECO:0000313" key="2">
    <source>
        <dbReference type="EMBL" id="CAD2213916.1"/>
    </source>
</evidence>
<feature type="region of interest" description="Disordered" evidence="1">
    <location>
        <begin position="23"/>
        <end position="44"/>
    </location>
</feature>